<sequence>MDCWSLENDLVTRRLQEDPEVVEEPGGFSLTIRSLFETLRSGDRIGTLVYLDPEAFEAVSKPEIFDPEIAVWNPEEPVGSSLDPEIFDWNPEAIREPGGTVLRLPRQDYYWYLFGFCILPLGSWPLSSSYAVFYFCKKSLTGLEGAGVGVMTQVPGLRCFPLLEKHDLDCSLTFHIGTLATPMRLRLHRGFSGRATFVRVGQDQRSMET</sequence>
<keyword evidence="1" id="KW-0472">Membrane</keyword>
<keyword evidence="1" id="KW-1133">Transmembrane helix</keyword>
<protein>
    <submittedName>
        <fullName evidence="2">Uncharacterized protein</fullName>
    </submittedName>
</protein>
<dbReference type="AlphaFoldDB" id="A0A8S9M1I9"/>
<gene>
    <name evidence="2" type="ORF">F2Q70_00011209</name>
</gene>
<proteinExistence type="predicted"/>
<reference evidence="2" key="1">
    <citation type="submission" date="2019-12" db="EMBL/GenBank/DDBJ databases">
        <title>Genome sequencing and annotation of Brassica cretica.</title>
        <authorList>
            <person name="Studholme D.J."/>
            <person name="Sarris P.F."/>
        </authorList>
    </citation>
    <scope>NUCLEOTIDE SEQUENCE</scope>
    <source>
        <strain evidence="2">PFS-102/07</strain>
        <tissue evidence="2">Leaf</tissue>
    </source>
</reference>
<feature type="transmembrane region" description="Helical" evidence="1">
    <location>
        <begin position="109"/>
        <end position="133"/>
    </location>
</feature>
<comment type="caution">
    <text evidence="2">The sequence shown here is derived from an EMBL/GenBank/DDBJ whole genome shotgun (WGS) entry which is preliminary data.</text>
</comment>
<evidence type="ECO:0000313" key="2">
    <source>
        <dbReference type="EMBL" id="KAF2613854.1"/>
    </source>
</evidence>
<evidence type="ECO:0000256" key="1">
    <source>
        <dbReference type="SAM" id="Phobius"/>
    </source>
</evidence>
<dbReference type="EMBL" id="QGKY02000089">
    <property type="protein sequence ID" value="KAF2613854.1"/>
    <property type="molecule type" value="Genomic_DNA"/>
</dbReference>
<accession>A0A8S9M1I9</accession>
<name>A0A8S9M1I9_BRACR</name>
<organism evidence="2">
    <name type="scientific">Brassica cretica</name>
    <name type="common">Mustard</name>
    <dbReference type="NCBI Taxonomy" id="69181"/>
    <lineage>
        <taxon>Eukaryota</taxon>
        <taxon>Viridiplantae</taxon>
        <taxon>Streptophyta</taxon>
        <taxon>Embryophyta</taxon>
        <taxon>Tracheophyta</taxon>
        <taxon>Spermatophyta</taxon>
        <taxon>Magnoliopsida</taxon>
        <taxon>eudicotyledons</taxon>
        <taxon>Gunneridae</taxon>
        <taxon>Pentapetalae</taxon>
        <taxon>rosids</taxon>
        <taxon>malvids</taxon>
        <taxon>Brassicales</taxon>
        <taxon>Brassicaceae</taxon>
        <taxon>Brassiceae</taxon>
        <taxon>Brassica</taxon>
    </lineage>
</organism>
<keyword evidence="1" id="KW-0812">Transmembrane</keyword>